<evidence type="ECO:0000313" key="2">
    <source>
        <dbReference type="Proteomes" id="UP000828390"/>
    </source>
</evidence>
<organism evidence="1 2">
    <name type="scientific">Dreissena polymorpha</name>
    <name type="common">Zebra mussel</name>
    <name type="synonym">Mytilus polymorpha</name>
    <dbReference type="NCBI Taxonomy" id="45954"/>
    <lineage>
        <taxon>Eukaryota</taxon>
        <taxon>Metazoa</taxon>
        <taxon>Spiralia</taxon>
        <taxon>Lophotrochozoa</taxon>
        <taxon>Mollusca</taxon>
        <taxon>Bivalvia</taxon>
        <taxon>Autobranchia</taxon>
        <taxon>Heteroconchia</taxon>
        <taxon>Euheterodonta</taxon>
        <taxon>Imparidentia</taxon>
        <taxon>Neoheterodontei</taxon>
        <taxon>Myida</taxon>
        <taxon>Dreissenoidea</taxon>
        <taxon>Dreissenidae</taxon>
        <taxon>Dreissena</taxon>
    </lineage>
</organism>
<name>A0A9D4E966_DREPO</name>
<proteinExistence type="predicted"/>
<evidence type="ECO:0000313" key="1">
    <source>
        <dbReference type="EMBL" id="KAH3774850.1"/>
    </source>
</evidence>
<gene>
    <name evidence="1" type="ORF">DPMN_176243</name>
</gene>
<protein>
    <submittedName>
        <fullName evidence="1">Uncharacterized protein</fullName>
    </submittedName>
</protein>
<keyword evidence="2" id="KW-1185">Reference proteome</keyword>
<accession>A0A9D4E966</accession>
<reference evidence="1" key="1">
    <citation type="journal article" date="2019" name="bioRxiv">
        <title>The Genome of the Zebra Mussel, Dreissena polymorpha: A Resource for Invasive Species Research.</title>
        <authorList>
            <person name="McCartney M.A."/>
            <person name="Auch B."/>
            <person name="Kono T."/>
            <person name="Mallez S."/>
            <person name="Zhang Y."/>
            <person name="Obille A."/>
            <person name="Becker A."/>
            <person name="Abrahante J.E."/>
            <person name="Garbe J."/>
            <person name="Badalamenti J.P."/>
            <person name="Herman A."/>
            <person name="Mangelson H."/>
            <person name="Liachko I."/>
            <person name="Sullivan S."/>
            <person name="Sone E.D."/>
            <person name="Koren S."/>
            <person name="Silverstein K.A.T."/>
            <person name="Beckman K.B."/>
            <person name="Gohl D.M."/>
        </authorList>
    </citation>
    <scope>NUCLEOTIDE SEQUENCE</scope>
    <source>
        <strain evidence="1">Duluth1</strain>
        <tissue evidence="1">Whole animal</tissue>
    </source>
</reference>
<dbReference type="Proteomes" id="UP000828390">
    <property type="component" value="Unassembled WGS sequence"/>
</dbReference>
<comment type="caution">
    <text evidence="1">The sequence shown here is derived from an EMBL/GenBank/DDBJ whole genome shotgun (WGS) entry which is preliminary data.</text>
</comment>
<sequence length="68" mass="7757">MPSYEIIPYEDQGTGNDVIWYQPPTAPIVGDNFDFTVALTYSNRDYAIGAILEKSRNLIKCCIIYKYS</sequence>
<reference evidence="1" key="2">
    <citation type="submission" date="2020-11" db="EMBL/GenBank/DDBJ databases">
        <authorList>
            <person name="McCartney M.A."/>
            <person name="Auch B."/>
            <person name="Kono T."/>
            <person name="Mallez S."/>
            <person name="Becker A."/>
            <person name="Gohl D.M."/>
            <person name="Silverstein K.A.T."/>
            <person name="Koren S."/>
            <person name="Bechman K.B."/>
            <person name="Herman A."/>
            <person name="Abrahante J.E."/>
            <person name="Garbe J."/>
        </authorList>
    </citation>
    <scope>NUCLEOTIDE SEQUENCE</scope>
    <source>
        <strain evidence="1">Duluth1</strain>
        <tissue evidence="1">Whole animal</tissue>
    </source>
</reference>
<dbReference type="AlphaFoldDB" id="A0A9D4E966"/>
<dbReference type="EMBL" id="JAIWYP010000009">
    <property type="protein sequence ID" value="KAH3774850.1"/>
    <property type="molecule type" value="Genomic_DNA"/>
</dbReference>